<evidence type="ECO:0000256" key="1">
    <source>
        <dbReference type="SAM" id="Phobius"/>
    </source>
</evidence>
<evidence type="ECO:0000313" key="3">
    <source>
        <dbReference type="EMBL" id="RSU15850.1"/>
    </source>
</evidence>
<gene>
    <name evidence="3" type="ORF">CBF28_05295</name>
</gene>
<evidence type="ECO:0000256" key="2">
    <source>
        <dbReference type="SAM" id="SignalP"/>
    </source>
</evidence>
<keyword evidence="4" id="KW-1185">Reference proteome</keyword>
<dbReference type="OrthoDB" id="9880265at2"/>
<keyword evidence="1" id="KW-1133">Transmembrane helix</keyword>
<organism evidence="3 4">
    <name type="scientific">Vagococcus carniphilus</name>
    <dbReference type="NCBI Taxonomy" id="218144"/>
    <lineage>
        <taxon>Bacteria</taxon>
        <taxon>Bacillati</taxon>
        <taxon>Bacillota</taxon>
        <taxon>Bacilli</taxon>
        <taxon>Lactobacillales</taxon>
        <taxon>Enterococcaceae</taxon>
        <taxon>Vagococcus</taxon>
    </lineage>
</organism>
<feature type="signal peptide" evidence="2">
    <location>
        <begin position="1"/>
        <end position="22"/>
    </location>
</feature>
<dbReference type="GeneID" id="95581710"/>
<dbReference type="RefSeq" id="WP_126792702.1">
    <property type="nucleotide sequence ID" value="NZ_CP060720.1"/>
</dbReference>
<dbReference type="Proteomes" id="UP000288028">
    <property type="component" value="Unassembled WGS sequence"/>
</dbReference>
<reference evidence="3 4" key="1">
    <citation type="submission" date="2017-05" db="EMBL/GenBank/DDBJ databases">
        <title>Vagococcus spp. assemblies.</title>
        <authorList>
            <person name="Gulvik C.A."/>
        </authorList>
    </citation>
    <scope>NUCLEOTIDE SEQUENCE [LARGE SCALE GENOMIC DNA]</scope>
    <source>
        <strain evidence="3 4">SS1714</strain>
    </source>
</reference>
<sequence>MKKISFLLICCLPFLVSGATISHGEESTENTIEITKNVAKSEKLEVDTEKNPVYATVQQGESIQPNDFKETIEEVHQLKIKKIDFSGNQRANTMSMGNFKTELAFSTTDGKNYVGKFPYLVENEQATIFFDNVSYDTTKTRFSFKVSEQDSNVYLKANDDIFNCHPDNNGFFEGKYNPKVSPKTMQLIALNSVGNYSDEHILLLEKNNSHAIITSLNYQANENKITGTVPKNTDIIIHFSEFENKTVKPDNKGIFTFSYKATPEIIQLTLKDKKGSTDYEFKPFKRNAKTLNELNKADNHLAPLRDKRPKKTAMSLTFIISLGAILLIIRHFLSARRQN</sequence>
<name>A0A430B6B0_9ENTE</name>
<feature type="chain" id="PRO_5039349047" description="DUF3324 domain-containing protein" evidence="2">
    <location>
        <begin position="23"/>
        <end position="339"/>
    </location>
</feature>
<dbReference type="AlphaFoldDB" id="A0A430B6B0"/>
<feature type="transmembrane region" description="Helical" evidence="1">
    <location>
        <begin position="313"/>
        <end position="333"/>
    </location>
</feature>
<keyword evidence="1" id="KW-0812">Transmembrane</keyword>
<keyword evidence="2" id="KW-0732">Signal</keyword>
<accession>A0A430B6B0</accession>
<dbReference type="EMBL" id="NGKB01000004">
    <property type="protein sequence ID" value="RSU15850.1"/>
    <property type="molecule type" value="Genomic_DNA"/>
</dbReference>
<protein>
    <recommendedName>
        <fullName evidence="5">DUF3324 domain-containing protein</fullName>
    </recommendedName>
</protein>
<evidence type="ECO:0000313" key="4">
    <source>
        <dbReference type="Proteomes" id="UP000288028"/>
    </source>
</evidence>
<evidence type="ECO:0008006" key="5">
    <source>
        <dbReference type="Google" id="ProtNLM"/>
    </source>
</evidence>
<comment type="caution">
    <text evidence="3">The sequence shown here is derived from an EMBL/GenBank/DDBJ whole genome shotgun (WGS) entry which is preliminary data.</text>
</comment>
<keyword evidence="1" id="KW-0472">Membrane</keyword>
<proteinExistence type="predicted"/>